<gene>
    <name evidence="4" type="ORF">MMAD_53910</name>
</gene>
<keyword evidence="2" id="KW-0560">Oxidoreductase</keyword>
<evidence type="ECO:0000256" key="3">
    <source>
        <dbReference type="RuleBase" id="RU000363"/>
    </source>
</evidence>
<dbReference type="NCBIfam" id="NF006119">
    <property type="entry name" value="PRK08264.1-5"/>
    <property type="match status" value="1"/>
</dbReference>
<dbReference type="PANTHER" id="PTHR43391">
    <property type="entry name" value="RETINOL DEHYDROGENASE-RELATED"/>
    <property type="match status" value="1"/>
</dbReference>
<dbReference type="RefSeq" id="WP_163743087.1">
    <property type="nucleotide sequence ID" value="NZ_AP022610.1"/>
</dbReference>
<name>A0A7I7XPE0_9MYCO</name>
<dbReference type="Proteomes" id="UP000466517">
    <property type="component" value="Chromosome"/>
</dbReference>
<dbReference type="EMBL" id="AP022610">
    <property type="protein sequence ID" value="BBZ31096.1"/>
    <property type="molecule type" value="Genomic_DNA"/>
</dbReference>
<evidence type="ECO:0000313" key="5">
    <source>
        <dbReference type="Proteomes" id="UP000466517"/>
    </source>
</evidence>
<dbReference type="PANTHER" id="PTHR43391:SF91">
    <property type="entry name" value="OS04G0390700 PROTEIN"/>
    <property type="match status" value="1"/>
</dbReference>
<dbReference type="PRINTS" id="PR00081">
    <property type="entry name" value="GDHRDH"/>
</dbReference>
<evidence type="ECO:0000256" key="1">
    <source>
        <dbReference type="ARBA" id="ARBA00006484"/>
    </source>
</evidence>
<evidence type="ECO:0000313" key="4">
    <source>
        <dbReference type="EMBL" id="BBZ31096.1"/>
    </source>
</evidence>
<dbReference type="Gene3D" id="3.40.50.720">
    <property type="entry name" value="NAD(P)-binding Rossmann-like Domain"/>
    <property type="match status" value="1"/>
</dbReference>
<protein>
    <submittedName>
        <fullName evidence="4">Oxidoreductase</fullName>
    </submittedName>
</protein>
<evidence type="ECO:0000256" key="2">
    <source>
        <dbReference type="ARBA" id="ARBA00023002"/>
    </source>
</evidence>
<dbReference type="KEGG" id="mmag:MMAD_53910"/>
<dbReference type="InterPro" id="IPR036291">
    <property type="entry name" value="NAD(P)-bd_dom_sf"/>
</dbReference>
<dbReference type="InterPro" id="IPR002347">
    <property type="entry name" value="SDR_fam"/>
</dbReference>
<keyword evidence="5" id="KW-1185">Reference proteome</keyword>
<reference evidence="4 5" key="1">
    <citation type="journal article" date="2019" name="Emerg. Microbes Infect.">
        <title>Comprehensive subspecies identification of 175 nontuberculous mycobacteria species based on 7547 genomic profiles.</title>
        <authorList>
            <person name="Matsumoto Y."/>
            <person name="Kinjo T."/>
            <person name="Motooka D."/>
            <person name="Nabeya D."/>
            <person name="Jung N."/>
            <person name="Uechi K."/>
            <person name="Horii T."/>
            <person name="Iida T."/>
            <person name="Fujita J."/>
            <person name="Nakamura S."/>
        </authorList>
    </citation>
    <scope>NUCLEOTIDE SEQUENCE [LARGE SCALE GENOMIC DNA]</scope>
    <source>
        <strain evidence="4 5">JCM 13574</strain>
    </source>
</reference>
<sequence length="244" mass="25319">MTERLDGRTVLVTGANGGLGEEFVRQALDRGASKVYAAARSPRTWGDDRVVSLALDITDAASVDAAAKTASDVDLLVNNAGIAPEGDASVVAWDDDLASRIFETNFFGTLRVTRSFAPVLAANGGGALLNVLSLAAWLPLPTIYAASKAAAWSATNATRGELAAQQTSVTGLIVGMVDTPMSARWDVPKVSAASVVAQGLDGVISGAFEVYADDDSRDVKSRLAASSEELNAYLAERLEGFVPG</sequence>
<dbReference type="SUPFAM" id="SSF51735">
    <property type="entry name" value="NAD(P)-binding Rossmann-fold domains"/>
    <property type="match status" value="1"/>
</dbReference>
<dbReference type="AlphaFoldDB" id="A0A7I7XPE0"/>
<dbReference type="GO" id="GO:0005829">
    <property type="term" value="C:cytosol"/>
    <property type="evidence" value="ECO:0007669"/>
    <property type="project" value="TreeGrafter"/>
</dbReference>
<dbReference type="Pfam" id="PF00106">
    <property type="entry name" value="adh_short"/>
    <property type="match status" value="1"/>
</dbReference>
<dbReference type="PRINTS" id="PR00080">
    <property type="entry name" value="SDRFAMILY"/>
</dbReference>
<dbReference type="GO" id="GO:0016491">
    <property type="term" value="F:oxidoreductase activity"/>
    <property type="evidence" value="ECO:0007669"/>
    <property type="project" value="UniProtKB-KW"/>
</dbReference>
<proteinExistence type="inferred from homology"/>
<organism evidence="4 5">
    <name type="scientific">Mycolicibacterium madagascariense</name>
    <dbReference type="NCBI Taxonomy" id="212765"/>
    <lineage>
        <taxon>Bacteria</taxon>
        <taxon>Bacillati</taxon>
        <taxon>Actinomycetota</taxon>
        <taxon>Actinomycetes</taxon>
        <taxon>Mycobacteriales</taxon>
        <taxon>Mycobacteriaceae</taxon>
        <taxon>Mycolicibacterium</taxon>
    </lineage>
</organism>
<comment type="similarity">
    <text evidence="1 3">Belongs to the short-chain dehydrogenases/reductases (SDR) family.</text>
</comment>
<accession>A0A7I7XPE0</accession>